<dbReference type="AlphaFoldDB" id="K4B6J9"/>
<evidence type="ECO:0000313" key="1">
    <source>
        <dbReference type="EnsemblPlants" id="Solyc02g063120.1.1"/>
    </source>
</evidence>
<dbReference type="Gramene" id="Solyc02g063120.1.1">
    <property type="protein sequence ID" value="Solyc02g063120.1.1"/>
    <property type="gene ID" value="Solyc02g063120.1"/>
</dbReference>
<evidence type="ECO:0000313" key="2">
    <source>
        <dbReference type="Proteomes" id="UP000004994"/>
    </source>
</evidence>
<name>K4B6J9_SOLLC</name>
<accession>K4B6J9</accession>
<keyword evidence="2" id="KW-1185">Reference proteome</keyword>
<reference evidence="1" key="2">
    <citation type="submission" date="2015-06" db="UniProtKB">
        <authorList>
            <consortium name="EnsemblPlants"/>
        </authorList>
    </citation>
    <scope>IDENTIFICATION</scope>
    <source>
        <strain evidence="1">cv. Heinz 1706</strain>
    </source>
</reference>
<dbReference type="HOGENOM" id="CLU_3261528_0_0_1"/>
<protein>
    <submittedName>
        <fullName evidence="1">Uncharacterized protein</fullName>
    </submittedName>
</protein>
<organism evidence="1">
    <name type="scientific">Solanum lycopersicum</name>
    <name type="common">Tomato</name>
    <name type="synonym">Lycopersicon esculentum</name>
    <dbReference type="NCBI Taxonomy" id="4081"/>
    <lineage>
        <taxon>Eukaryota</taxon>
        <taxon>Viridiplantae</taxon>
        <taxon>Streptophyta</taxon>
        <taxon>Embryophyta</taxon>
        <taxon>Tracheophyta</taxon>
        <taxon>Spermatophyta</taxon>
        <taxon>Magnoliopsida</taxon>
        <taxon>eudicotyledons</taxon>
        <taxon>Gunneridae</taxon>
        <taxon>Pentapetalae</taxon>
        <taxon>asterids</taxon>
        <taxon>lamiids</taxon>
        <taxon>Solanales</taxon>
        <taxon>Solanaceae</taxon>
        <taxon>Solanoideae</taxon>
        <taxon>Solaneae</taxon>
        <taxon>Solanum</taxon>
        <taxon>Solanum subgen. Lycopersicon</taxon>
    </lineage>
</organism>
<proteinExistence type="predicted"/>
<dbReference type="EnsemblPlants" id="Solyc02g063120.1.1">
    <property type="protein sequence ID" value="Solyc02g063120.1.1"/>
    <property type="gene ID" value="Solyc02g063120.1"/>
</dbReference>
<dbReference type="PaxDb" id="4081-Solyc02g063120.1.1"/>
<dbReference type="Proteomes" id="UP000004994">
    <property type="component" value="Chromosome 2"/>
</dbReference>
<sequence length="42" mass="4906">MLKTAGTFESYTVSAHILNFSFLQTYKAFHRFHGKSTERHQS</sequence>
<dbReference type="InParanoid" id="K4B6J9"/>
<reference evidence="1" key="1">
    <citation type="journal article" date="2012" name="Nature">
        <title>The tomato genome sequence provides insights into fleshy fruit evolution.</title>
        <authorList>
            <consortium name="Tomato Genome Consortium"/>
        </authorList>
    </citation>
    <scope>NUCLEOTIDE SEQUENCE [LARGE SCALE GENOMIC DNA]</scope>
    <source>
        <strain evidence="1">cv. Heinz 1706</strain>
    </source>
</reference>